<keyword evidence="5" id="KW-0547">Nucleotide-binding</keyword>
<dbReference type="GO" id="GO:0016787">
    <property type="term" value="F:hydrolase activity"/>
    <property type="evidence" value="ECO:0007669"/>
    <property type="project" value="UniProtKB-KW"/>
</dbReference>
<dbReference type="CDD" id="cd18793">
    <property type="entry name" value="SF2_C_SNF"/>
    <property type="match status" value="1"/>
</dbReference>
<gene>
    <name evidence="5" type="ORF">QQ91_0016480</name>
</gene>
<dbReference type="Pfam" id="PF00176">
    <property type="entry name" value="SNF2-rel_dom"/>
    <property type="match status" value="1"/>
</dbReference>
<evidence type="ECO:0000313" key="6">
    <source>
        <dbReference type="Proteomes" id="UP000031561"/>
    </source>
</evidence>
<keyword evidence="6" id="KW-1185">Reference proteome</keyword>
<feature type="domain" description="Helicase ATP-binding" evidence="3">
    <location>
        <begin position="952"/>
        <end position="1110"/>
    </location>
</feature>
<comment type="caution">
    <text evidence="5">The sequence shown here is derived from an EMBL/GenBank/DDBJ whole genome shotgun (WGS) entry which is preliminary data.</text>
</comment>
<dbReference type="SMART" id="SM00487">
    <property type="entry name" value="DEXDc"/>
    <property type="match status" value="1"/>
</dbReference>
<sequence length="1398" mass="158601">MLAQSAEQRRMELQESFAKLSPSDRLLIELYSVIYEPVKIDSIKKCLAKLPKKFREKVNGDSTLSKSIRNLTKLRLLKKCQAQQYQCNPLIVEIITRSLVQNQSIQSFTKAVHLALPMALNWRGKPIIRSMGRLIREIRIGLYTHDIDHVELILENSPLPDLGLHDSHYDIIHEIIDNPFDGAWFQTLPDYFQIPIFYNNLNESVFTLTPAEEMFLLLENKVVEDDFNIALWPLLASQLFYRGMFSEVEILCEDPPLEYLKHHYLGVVAAVQGDHIRALEHFQASLKQKKKETSGSPIFLESLAGVLFILASMKCQDKGKVQIAKQQIHQMVQGKHIFSDVLEMLALIIDYQAGDILQREKIRHFKVLPLTAGNGISTLLIALGWYWVMPKEAKKLAPIIDEVLEQALRANYDWIAAESAYLLQKLEPNKEHLVRVKSLLATRQIVPMVDLIQPVEPWELCLTALTQLNQPESLSQPVVTVNRLVWFLNVNQHGWALIPKEQKINAKGTWSKGRVISLKRLAQSDQLDNFDYLSEQDRRICRCIESTYQDRYSYYYNVDYKLTDRALQELVGHPLVFWESAPDIRVEVVSGEPEILVKQTSADSLLLELSPPIKVGQSTIIQKETLTRVKVIPVKPEHERIAIILGSQNALTVPLEAKERVLEAINSISNLVTVHSDIGGGNESIEELPASSTPHLQLFPLNEGLNVKILIRPFGSVGPYFSPGQGGITVISEIEGVRKLTKRDLSAEIQSAEKIIQSCSVLKNISSENYEWILDEVEDCLEVLLSLQSLDSQLVLEWPEGEKFKLKPMFSLDQFRMSLKRQRDWFAVEGEIQLDSEQVLNIQQLILLLEKSKGRFLPLGDGQFLALTETFRKRLEELQAISEQSGSGRRLNPLASLALEDWLDEVGELQVDRHWQEHLQRLEQVRVLEPQLPSTLQAELRDYQIEGFQWLARLSAWGVGACLADDMGLGKTLQALAMILTRAPKGPTLVIAPTSVGMNWSTEVGRFAPTLNPIQLGSSNRQKQIENLQPFDLLICSYGLLQQPKVSQMLSEVQWQVVVLDEAQAIKNASTKRSKAAMKLQGEFKLLTTGTPIENHLGELWNLFRFITPGLLGSLEQFNQRFAYPIERDENLIAKHQLKKLIQPFILRRTKAEVLDELPSRTEIPLYVDLSPKEKELYEALRQTAIQTLSDSDAVAGTKHLQVLAEITKLRRCCCNPQLVVPSDILPGRCSKLEVFAEVLEELLANHHKALVFSQFVDHLAILRDFLDEKQVSYQYLDGSTPAKQRKARVEAFQAGEGDVFLISLKAGGTGLNLTAADYVIHMDPWWNPAVEDQASDRAHRIGQTRPVTIYRLITRNTIEEKIVDLHRQKRDLADSLLEGADMSGKISTEALLELIQK</sequence>
<keyword evidence="2" id="KW-1133">Transmembrane helix</keyword>
<keyword evidence="2" id="KW-0472">Membrane</keyword>
<dbReference type="Gene3D" id="3.40.50.300">
    <property type="entry name" value="P-loop containing nucleotide triphosphate hydrolases"/>
    <property type="match status" value="1"/>
</dbReference>
<dbReference type="InterPro" id="IPR000330">
    <property type="entry name" value="SNF2_N"/>
</dbReference>
<feature type="domain" description="Helicase C-terminal" evidence="4">
    <location>
        <begin position="1239"/>
        <end position="1396"/>
    </location>
</feature>
<feature type="transmembrane region" description="Helical" evidence="2">
    <location>
        <begin position="367"/>
        <end position="388"/>
    </location>
</feature>
<reference evidence="5 6" key="1">
    <citation type="journal article" date="2015" name="Genome Announc.">
        <title>Draft Genome Sequence of Filamentous Marine Cyanobacterium Lyngbya confervoides Strain BDU141951.</title>
        <authorList>
            <person name="Chandrababunaidu M.M."/>
            <person name="Sen D."/>
            <person name="Tripathy S."/>
        </authorList>
    </citation>
    <scope>NUCLEOTIDE SEQUENCE [LARGE SCALE GENOMIC DNA]</scope>
    <source>
        <strain evidence="5 6">BDU141951</strain>
    </source>
</reference>
<dbReference type="EMBL" id="JTHE03000095">
    <property type="protein sequence ID" value="MCM1984420.1"/>
    <property type="molecule type" value="Genomic_DNA"/>
</dbReference>
<dbReference type="Gene3D" id="3.40.50.10810">
    <property type="entry name" value="Tandem AAA-ATPase domain"/>
    <property type="match status" value="1"/>
</dbReference>
<dbReference type="Proteomes" id="UP000031561">
    <property type="component" value="Unassembled WGS sequence"/>
</dbReference>
<keyword evidence="1" id="KW-0378">Hydrolase</keyword>
<dbReference type="RefSeq" id="WP_166283148.1">
    <property type="nucleotide sequence ID" value="NZ_JTHE03000095.1"/>
</dbReference>
<keyword evidence="5" id="KW-0067">ATP-binding</keyword>
<evidence type="ECO:0000259" key="3">
    <source>
        <dbReference type="PROSITE" id="PS51192"/>
    </source>
</evidence>
<evidence type="ECO:0000259" key="4">
    <source>
        <dbReference type="PROSITE" id="PS51194"/>
    </source>
</evidence>
<keyword evidence="2" id="KW-0812">Transmembrane</keyword>
<dbReference type="InterPro" id="IPR027417">
    <property type="entry name" value="P-loop_NTPase"/>
</dbReference>
<dbReference type="InterPro" id="IPR049730">
    <property type="entry name" value="SNF2/RAD54-like_C"/>
</dbReference>
<accession>A0ABD4T7E3</accession>
<dbReference type="Pfam" id="PF00271">
    <property type="entry name" value="Helicase_C"/>
    <property type="match status" value="1"/>
</dbReference>
<dbReference type="GO" id="GO:0004386">
    <property type="term" value="F:helicase activity"/>
    <property type="evidence" value="ECO:0007669"/>
    <property type="project" value="UniProtKB-KW"/>
</dbReference>
<evidence type="ECO:0000256" key="1">
    <source>
        <dbReference type="ARBA" id="ARBA00022801"/>
    </source>
</evidence>
<dbReference type="CDD" id="cd18012">
    <property type="entry name" value="DEXQc_arch_SWI2_SNF2"/>
    <property type="match status" value="1"/>
</dbReference>
<evidence type="ECO:0000313" key="5">
    <source>
        <dbReference type="EMBL" id="MCM1984420.1"/>
    </source>
</evidence>
<name>A0ABD4T7E3_9CYAN</name>
<keyword evidence="5" id="KW-0347">Helicase</keyword>
<dbReference type="PANTHER" id="PTHR10799">
    <property type="entry name" value="SNF2/RAD54 HELICASE FAMILY"/>
    <property type="match status" value="1"/>
</dbReference>
<dbReference type="PROSITE" id="PS51194">
    <property type="entry name" value="HELICASE_CTER"/>
    <property type="match status" value="1"/>
</dbReference>
<dbReference type="SMART" id="SM00490">
    <property type="entry name" value="HELICc"/>
    <property type="match status" value="1"/>
</dbReference>
<dbReference type="PROSITE" id="PS51192">
    <property type="entry name" value="HELICASE_ATP_BIND_1"/>
    <property type="match status" value="1"/>
</dbReference>
<organism evidence="5 6">
    <name type="scientific">Lyngbya confervoides BDU141951</name>
    <dbReference type="NCBI Taxonomy" id="1574623"/>
    <lineage>
        <taxon>Bacteria</taxon>
        <taxon>Bacillati</taxon>
        <taxon>Cyanobacteriota</taxon>
        <taxon>Cyanophyceae</taxon>
        <taxon>Oscillatoriophycideae</taxon>
        <taxon>Oscillatoriales</taxon>
        <taxon>Microcoleaceae</taxon>
        <taxon>Lyngbya</taxon>
    </lineage>
</organism>
<dbReference type="SUPFAM" id="SSF52540">
    <property type="entry name" value="P-loop containing nucleoside triphosphate hydrolases"/>
    <property type="match status" value="2"/>
</dbReference>
<dbReference type="InterPro" id="IPR014001">
    <property type="entry name" value="Helicase_ATP-bd"/>
</dbReference>
<dbReference type="InterPro" id="IPR001650">
    <property type="entry name" value="Helicase_C-like"/>
</dbReference>
<proteinExistence type="predicted"/>
<protein>
    <submittedName>
        <fullName evidence="5">DEAD/DEAH box helicase</fullName>
    </submittedName>
</protein>
<dbReference type="InterPro" id="IPR038718">
    <property type="entry name" value="SNF2-like_sf"/>
</dbReference>
<evidence type="ECO:0000256" key="2">
    <source>
        <dbReference type="SAM" id="Phobius"/>
    </source>
</evidence>